<protein>
    <recommendedName>
        <fullName evidence="3">CDGP domain-containing protein</fullName>
    </recommendedName>
</protein>
<feature type="signal peptide" evidence="2">
    <location>
        <begin position="1"/>
        <end position="28"/>
    </location>
</feature>
<keyword evidence="5" id="KW-1185">Reference proteome</keyword>
<accession>A0ABV4BV18</accession>
<evidence type="ECO:0000259" key="3">
    <source>
        <dbReference type="Pfam" id="PF24238"/>
    </source>
</evidence>
<name>A0ABV4BV18_9MYCO</name>
<comment type="caution">
    <text evidence="4">The sequence shown here is derived from an EMBL/GenBank/DDBJ whole genome shotgun (WGS) entry which is preliminary data.</text>
</comment>
<feature type="chain" id="PRO_5046278685" description="CDGP domain-containing protein" evidence="2">
    <location>
        <begin position="29"/>
        <end position="100"/>
    </location>
</feature>
<evidence type="ECO:0000256" key="2">
    <source>
        <dbReference type="SAM" id="SignalP"/>
    </source>
</evidence>
<dbReference type="RefSeq" id="WP_369736809.1">
    <property type="nucleotide sequence ID" value="NZ_JBGEDP010000001.1"/>
</dbReference>
<dbReference type="EMBL" id="JBGEDP010000001">
    <property type="protein sequence ID" value="MEY8014151.1"/>
    <property type="molecule type" value="Genomic_DNA"/>
</dbReference>
<keyword evidence="2" id="KW-0732">Signal</keyword>
<organism evidence="4 5">
    <name type="scientific">Mycobacterium servetii</name>
    <dbReference type="NCBI Taxonomy" id="3237418"/>
    <lineage>
        <taxon>Bacteria</taxon>
        <taxon>Bacillati</taxon>
        <taxon>Actinomycetota</taxon>
        <taxon>Actinomycetes</taxon>
        <taxon>Mycobacteriales</taxon>
        <taxon>Mycobacteriaceae</taxon>
        <taxon>Mycobacterium</taxon>
    </lineage>
</organism>
<evidence type="ECO:0000256" key="1">
    <source>
        <dbReference type="SAM" id="MobiDB-lite"/>
    </source>
</evidence>
<feature type="region of interest" description="Disordered" evidence="1">
    <location>
        <begin position="76"/>
        <end position="100"/>
    </location>
</feature>
<dbReference type="InterPro" id="IPR056271">
    <property type="entry name" value="CDGP_dom"/>
</dbReference>
<evidence type="ECO:0000313" key="5">
    <source>
        <dbReference type="Proteomes" id="UP001564760"/>
    </source>
</evidence>
<dbReference type="Proteomes" id="UP001564760">
    <property type="component" value="Unassembled WGS sequence"/>
</dbReference>
<gene>
    <name evidence="4" type="ORF">AB8998_03315</name>
</gene>
<dbReference type="Pfam" id="PF24238">
    <property type="entry name" value="CDGP"/>
    <property type="match status" value="1"/>
</dbReference>
<evidence type="ECO:0000313" key="4">
    <source>
        <dbReference type="EMBL" id="MEY8014151.1"/>
    </source>
</evidence>
<proteinExistence type="predicted"/>
<reference evidence="4 5" key="1">
    <citation type="submission" date="2024-08" db="EMBL/GenBank/DDBJ databases">
        <title>Mycobacterium servetensis sp. nov., a novel rapid-growing mycobacterial species recovered from a human patient in Zaragoza, Spain.</title>
        <authorList>
            <person name="Tristancho-Baro A.I."/>
            <person name="Buenestado-Serrano S."/>
            <person name="Garcia De Viedma D."/>
            <person name="Milagro-Beamonte A."/>
            <person name="Burillo N."/>
            <person name="Sanz S."/>
            <person name="Lopez-Calleja A.I."/>
            <person name="Penas-Utrilla D."/>
            <person name="Guardingo M."/>
            <person name="Garcia M.J."/>
            <person name="Vinuelas-Bayon J."/>
        </authorList>
    </citation>
    <scope>NUCLEOTIDE SEQUENCE [LARGE SCALE GENOMIC DNA]</scope>
    <source>
        <strain evidence="5">HUMS_12744610</strain>
    </source>
</reference>
<sequence length="100" mass="10675">MTMNLQLSALGVAAFAATGAGFAVPASAGCEAQPSAHYCDGPIRADGTWQRCQVAFGGPVYDAQSRLQGWKPDTSRRYEINPAEPWPVTPAGQPRYHIDP</sequence>
<feature type="domain" description="CDGP" evidence="3">
    <location>
        <begin position="29"/>
        <end position="99"/>
    </location>
</feature>